<dbReference type="EMBL" id="JMIR01000018">
    <property type="protein sequence ID" value="KEO82798.1"/>
    <property type="molecule type" value="Genomic_DNA"/>
</dbReference>
<dbReference type="InterPro" id="IPR009671">
    <property type="entry name" value="RraB_dom"/>
</dbReference>
<dbReference type="SUPFAM" id="SSF89946">
    <property type="entry name" value="Hypothetical protein VC0424"/>
    <property type="match status" value="1"/>
</dbReference>
<dbReference type="AlphaFoldDB" id="A0A074LSL9"/>
<name>A0A074LSL9_9BACL</name>
<dbReference type="InterPro" id="IPR016097">
    <property type="entry name" value="DUF695"/>
</dbReference>
<accession>A0A074LSL9</accession>
<dbReference type="Proteomes" id="UP000027931">
    <property type="component" value="Unassembled WGS sequence"/>
</dbReference>
<sequence>MSNQWESYFTRVGENLASVRIDLTFTNPEFRPDFLNTLLYVWVKLQAPNENGLTTDEEAQRLLVMEDKLIEFLGAEYGGVPVGVVTTDGRREFYFYGESGDDLHNELKPVLGEFPDYAFQFGHKSDPQWEHYFGFLFPSPTEFQWMQDVKIVTQLEEQGDPLTPRPVQHWLYFRTAEGREAVKNQLAAQGFTIEEESEHEQAFVLSVTRIDAVDLGSIHNVTAPLTMLALENDGEYDGWETMVVQK</sequence>
<dbReference type="Pfam" id="PF05117">
    <property type="entry name" value="DUF695"/>
    <property type="match status" value="1"/>
</dbReference>
<dbReference type="Gene3D" id="3.30.70.970">
    <property type="entry name" value="RraB-like"/>
    <property type="match status" value="1"/>
</dbReference>
<protein>
    <submittedName>
        <fullName evidence="3">Uncharacterized protein</fullName>
    </submittedName>
</protein>
<dbReference type="OrthoDB" id="7839302at2"/>
<dbReference type="InterPro" id="IPR036701">
    <property type="entry name" value="RraB-like_sf"/>
</dbReference>
<evidence type="ECO:0000313" key="3">
    <source>
        <dbReference type="EMBL" id="KEO82798.1"/>
    </source>
</evidence>
<evidence type="ECO:0000259" key="2">
    <source>
        <dbReference type="Pfam" id="PF06877"/>
    </source>
</evidence>
<keyword evidence="4" id="KW-1185">Reference proteome</keyword>
<feature type="domain" description="DUF695" evidence="1">
    <location>
        <begin position="3"/>
        <end position="137"/>
    </location>
</feature>
<dbReference type="Pfam" id="PF06877">
    <property type="entry name" value="RraB"/>
    <property type="match status" value="1"/>
</dbReference>
<gene>
    <name evidence="3" type="ORF">EL26_13700</name>
</gene>
<dbReference type="STRING" id="1157490.EL26_13700"/>
<feature type="domain" description="Regulator of ribonuclease activity B" evidence="2">
    <location>
        <begin position="147"/>
        <end position="241"/>
    </location>
</feature>
<organism evidence="3 4">
    <name type="scientific">Tumebacillus flagellatus</name>
    <dbReference type="NCBI Taxonomy" id="1157490"/>
    <lineage>
        <taxon>Bacteria</taxon>
        <taxon>Bacillati</taxon>
        <taxon>Bacillota</taxon>
        <taxon>Bacilli</taxon>
        <taxon>Bacillales</taxon>
        <taxon>Alicyclobacillaceae</taxon>
        <taxon>Tumebacillus</taxon>
    </lineage>
</organism>
<evidence type="ECO:0000259" key="1">
    <source>
        <dbReference type="Pfam" id="PF05117"/>
    </source>
</evidence>
<reference evidence="3 4" key="1">
    <citation type="journal article" date="2013" name="Int. J. Syst. Evol. Microbiol.">
        <title>Tumebacillus flagellatus sp. nov., an alpha-amylase/pullulanase-producing bacterium isolated from cassava wastewater.</title>
        <authorList>
            <person name="Wang Q."/>
            <person name="Xie N."/>
            <person name="Qin Y."/>
            <person name="Shen N."/>
            <person name="Zhu J."/>
            <person name="Mi H."/>
            <person name="Huang R."/>
        </authorList>
    </citation>
    <scope>NUCLEOTIDE SEQUENCE [LARGE SCALE GENOMIC DNA]</scope>
    <source>
        <strain evidence="3 4">GST4</strain>
    </source>
</reference>
<evidence type="ECO:0000313" key="4">
    <source>
        <dbReference type="Proteomes" id="UP000027931"/>
    </source>
</evidence>
<comment type="caution">
    <text evidence="3">The sequence shown here is derived from an EMBL/GenBank/DDBJ whole genome shotgun (WGS) entry which is preliminary data.</text>
</comment>
<proteinExistence type="predicted"/>
<dbReference type="RefSeq" id="WP_038089460.1">
    <property type="nucleotide sequence ID" value="NZ_JMIR01000018.1"/>
</dbReference>
<dbReference type="eggNOG" id="COG3076">
    <property type="taxonomic scope" value="Bacteria"/>
</dbReference>